<dbReference type="GO" id="GO:0030246">
    <property type="term" value="F:carbohydrate binding"/>
    <property type="evidence" value="ECO:0007669"/>
    <property type="project" value="InterPro"/>
</dbReference>
<protein>
    <recommendedName>
        <fullName evidence="3">glucan endo-1,3-beta-D-glucosidase</fullName>
        <ecNumber evidence="3">3.2.1.39</ecNumber>
    </recommendedName>
</protein>
<evidence type="ECO:0000256" key="5">
    <source>
        <dbReference type="ARBA" id="ARBA00022801"/>
    </source>
</evidence>
<dbReference type="Pfam" id="PF18962">
    <property type="entry name" value="Por_Secre_tail"/>
    <property type="match status" value="1"/>
</dbReference>
<dbReference type="SUPFAM" id="SSF49785">
    <property type="entry name" value="Galactose-binding domain-like"/>
    <property type="match status" value="1"/>
</dbReference>
<dbReference type="OrthoDB" id="9776255at2"/>
<dbReference type="CDD" id="cd04080">
    <property type="entry name" value="CBM6_cellulase-like"/>
    <property type="match status" value="1"/>
</dbReference>
<keyword evidence="9" id="KW-0624">Polysaccharide degradation</keyword>
<gene>
    <name evidence="11" type="ORF">E5K02_01310</name>
</gene>
<dbReference type="InterPro" id="IPR026444">
    <property type="entry name" value="Secre_tail"/>
</dbReference>
<dbReference type="InterPro" id="IPR008979">
    <property type="entry name" value="Galactose-bd-like_sf"/>
</dbReference>
<dbReference type="GO" id="GO:0000272">
    <property type="term" value="P:polysaccharide catabolic process"/>
    <property type="evidence" value="ECO:0007669"/>
    <property type="project" value="UniProtKB-KW"/>
</dbReference>
<dbReference type="PROSITE" id="PS51175">
    <property type="entry name" value="CBM6"/>
    <property type="match status" value="1"/>
</dbReference>
<keyword evidence="4" id="KW-0732">Signal</keyword>
<organism evidence="11 12">
    <name type="scientific">Hymenobacter metallicola</name>
    <dbReference type="NCBI Taxonomy" id="2563114"/>
    <lineage>
        <taxon>Bacteria</taxon>
        <taxon>Pseudomonadati</taxon>
        <taxon>Bacteroidota</taxon>
        <taxon>Cytophagia</taxon>
        <taxon>Cytophagales</taxon>
        <taxon>Hymenobacteraceae</taxon>
        <taxon>Hymenobacter</taxon>
    </lineage>
</organism>
<evidence type="ECO:0000256" key="9">
    <source>
        <dbReference type="ARBA" id="ARBA00023326"/>
    </source>
</evidence>
<dbReference type="GO" id="GO:0042973">
    <property type="term" value="F:glucan endo-1,3-beta-D-glucosidase activity"/>
    <property type="evidence" value="ECO:0007669"/>
    <property type="project" value="UniProtKB-EC"/>
</dbReference>
<feature type="domain" description="CBM6" evidence="10">
    <location>
        <begin position="908"/>
        <end position="1032"/>
    </location>
</feature>
<evidence type="ECO:0000313" key="11">
    <source>
        <dbReference type="EMBL" id="TGE28132.1"/>
    </source>
</evidence>
<dbReference type="GO" id="GO:0071555">
    <property type="term" value="P:cell wall organization"/>
    <property type="evidence" value="ECO:0007669"/>
    <property type="project" value="UniProtKB-KW"/>
</dbReference>
<evidence type="ECO:0000256" key="7">
    <source>
        <dbReference type="ARBA" id="ARBA00023295"/>
    </source>
</evidence>
<evidence type="ECO:0000313" key="12">
    <source>
        <dbReference type="Proteomes" id="UP000298471"/>
    </source>
</evidence>
<dbReference type="PANTHER" id="PTHR31983:SF0">
    <property type="entry name" value="GLUCAN ENDO-1,3-BETA-D-GLUCOSIDASE 2"/>
    <property type="match status" value="1"/>
</dbReference>
<dbReference type="PANTHER" id="PTHR31983">
    <property type="entry name" value="ENDO-1,3(4)-BETA-GLUCANASE 1"/>
    <property type="match status" value="1"/>
</dbReference>
<dbReference type="NCBIfam" id="TIGR04183">
    <property type="entry name" value="Por_Secre_tail"/>
    <property type="match status" value="1"/>
</dbReference>
<dbReference type="Pfam" id="PF17957">
    <property type="entry name" value="Big_7"/>
    <property type="match status" value="3"/>
</dbReference>
<dbReference type="Proteomes" id="UP000298471">
    <property type="component" value="Unassembled WGS sequence"/>
</dbReference>
<proteinExistence type="inferred from homology"/>
<dbReference type="EMBL" id="SRMB01000001">
    <property type="protein sequence ID" value="TGE28132.1"/>
    <property type="molecule type" value="Genomic_DNA"/>
</dbReference>
<dbReference type="PROSITE" id="PS52008">
    <property type="entry name" value="GH81"/>
    <property type="match status" value="1"/>
</dbReference>
<dbReference type="InterPro" id="IPR041342">
    <property type="entry name" value="CBM35"/>
</dbReference>
<dbReference type="InterPro" id="IPR013783">
    <property type="entry name" value="Ig-like_fold"/>
</dbReference>
<evidence type="ECO:0000259" key="10">
    <source>
        <dbReference type="PROSITE" id="PS51175"/>
    </source>
</evidence>
<evidence type="ECO:0000256" key="1">
    <source>
        <dbReference type="ARBA" id="ARBA00000382"/>
    </source>
</evidence>
<dbReference type="InterPro" id="IPR006584">
    <property type="entry name" value="Cellulose-bd_IV"/>
</dbReference>
<dbReference type="Gene3D" id="2.60.40.10">
    <property type="entry name" value="Immunoglobulins"/>
    <property type="match status" value="3"/>
</dbReference>
<keyword evidence="5" id="KW-0378">Hydrolase</keyword>
<evidence type="ECO:0000256" key="3">
    <source>
        <dbReference type="ARBA" id="ARBA00012780"/>
    </source>
</evidence>
<comment type="catalytic activity">
    <reaction evidence="1">
        <text>Hydrolysis of (1-&gt;3)-beta-D-glucosidic linkages in (1-&gt;3)-beta-D-glucans.</text>
        <dbReference type="EC" id="3.2.1.39"/>
    </reaction>
</comment>
<dbReference type="GO" id="GO:0052861">
    <property type="term" value="F:endo-1,3(4)-beta-glucanase activity"/>
    <property type="evidence" value="ECO:0007669"/>
    <property type="project" value="InterPro"/>
</dbReference>
<evidence type="ECO:0000256" key="2">
    <source>
        <dbReference type="ARBA" id="ARBA00010730"/>
    </source>
</evidence>
<evidence type="ECO:0000256" key="6">
    <source>
        <dbReference type="ARBA" id="ARBA00023277"/>
    </source>
</evidence>
<dbReference type="RefSeq" id="WP_135391504.1">
    <property type="nucleotide sequence ID" value="NZ_SRMB01000001.1"/>
</dbReference>
<evidence type="ECO:0000256" key="8">
    <source>
        <dbReference type="ARBA" id="ARBA00023316"/>
    </source>
</evidence>
<accession>A0A4Z0QHH3</accession>
<dbReference type="InterPro" id="IPR005084">
    <property type="entry name" value="CBM6"/>
</dbReference>
<comment type="similarity">
    <text evidence="2">Belongs to the glycosyl hydrolase 81 family.</text>
</comment>
<dbReference type="Gene3D" id="2.60.120.260">
    <property type="entry name" value="Galactose-binding domain-like"/>
    <property type="match status" value="1"/>
</dbReference>
<keyword evidence="12" id="KW-1185">Reference proteome</keyword>
<dbReference type="Pfam" id="PF17652">
    <property type="entry name" value="Glyco_hydro81C"/>
    <property type="match status" value="1"/>
</dbReference>
<name>A0A4Z0QHH3_9BACT</name>
<evidence type="ECO:0000256" key="4">
    <source>
        <dbReference type="ARBA" id="ARBA00022729"/>
    </source>
</evidence>
<comment type="caution">
    <text evidence="11">The sequence shown here is derived from an EMBL/GenBank/DDBJ whole genome shotgun (WGS) entry which is preliminary data.</text>
</comment>
<dbReference type="Pfam" id="PF18099">
    <property type="entry name" value="CBM_35_2"/>
    <property type="match status" value="1"/>
</dbReference>
<reference evidence="11 12" key="1">
    <citation type="submission" date="2019-04" db="EMBL/GenBank/DDBJ databases">
        <authorList>
            <person name="Feng G."/>
            <person name="Zhang J."/>
            <person name="Zhu H."/>
        </authorList>
    </citation>
    <scope>NUCLEOTIDE SEQUENCE [LARGE SCALE GENOMIC DNA]</scope>
    <source>
        <strain evidence="11 12">9PBR-1</strain>
    </source>
</reference>
<keyword evidence="8" id="KW-0961">Cell wall biogenesis/degradation</keyword>
<keyword evidence="6" id="KW-0119">Carbohydrate metabolism</keyword>
<dbReference type="InterPro" id="IPR040720">
    <property type="entry name" value="GH81_C"/>
</dbReference>
<dbReference type="InterPro" id="IPR005200">
    <property type="entry name" value="Endo-beta-glucanase"/>
</dbReference>
<keyword evidence="7" id="KW-0326">Glycosidase</keyword>
<dbReference type="EC" id="3.2.1.39" evidence="3"/>
<dbReference type="SMART" id="SM00606">
    <property type="entry name" value="CBD_IV"/>
    <property type="match status" value="1"/>
</dbReference>
<sequence length="1545" mass="163493">MGISLPNHLPGSLPGQLAPSRKLRLRAWKALTLSLLGLSLSAAPALSQIVPVGSGSYTTQFPGTDEAGRNAVPPGSPLVSGVAATKPVPTNEFWSAKLQRDHVNNIFNYPLALRTHETGLVVNYIIPPSGPKEYRQPNSDVMAVTVGVQSLNALRATVSDFSDWTVTMNWRSNSNDFNATIGMGMPFVYFTKGAADVAAVKVTVGTVTINNEMLLIRDSYNGADYAVYAPVGSTWTNNAGTYTSTLNGKTYWSMAFLNPTAADALAAANDYKKYAYVFPGSTRVDWQYTETTSALKTTFTVTPAVKEGTNNVVLQGLLPHQWGYLASGSAQPAGQVYPSVRGQLKMLASNTFSTAYTFRGILPTLPYLDNYSPGFSPVKLNEKVKALQNNGLAEWTDSYNEGQEMNKLIQTARIADEAGNTEARDKILTTIKTRLEDWLSVEGGEKAFLFYYDTKWSTLLGYPAGHHQDDNLNDHHFHWGYFIHAAAFVEQYQPGWASQWSEMVNMLIRDAANPSRTDTKFPFLRNFDPYAGHAWADGFASSPMGNNQESTSESMQFNSALIHWGAITGNKATRDLGIYLYATEQVAIEEYWFDVRDRTFQPDYAYSATGRVWGAGYDAGTFWTSDIRAVYGIQLYPMHGGSLYLGQNKAYVQKLWTEITQNTGILQNEANPNTWHDLLWEYLAFIDPVKAIQLYDSYPNRAIKFGVSDAQTYYWLHAMNALGQLDPTVTANNPEAVVFNKAGQKTYVAHNYSSAPITVTFSDGYSLQVPARKLATSRDVAVAGTIRANATEVAANGSVTLTVATTGTGITGVEFFDGSTSLGTVTAAPYTRTAANLPVAIHNFYAKVYAGSLFKVTNIAAVQVGKQASYTGTPQPIPGTIEAGKYDTYPGGKGQGISYNDASDGNQATYEPAPTVAFRTNENVDAVSDGAEGATVGWVDAGEWLEYTVNVATAGTHTLALRYAAGNPSGGGPFSLSVDGNVISADQTVTTTSNWGTWATKTITGLNLPAGEHVLRLSFTQGGLNVGRLTFTYTGASTNTPPTVSLTSPANNASFSAPATITITANAADANGTVSKVEFFQGATKLGEDLTAPYSFSWSGVAAGTYSVTAKATDNAGAVTTSAAVSVTVNGTTNPGGSCTGGPTSGDYTYAVSSASSNPTLTFVPGRTGVGSTTLLLYYGTNAAGPYPGYAVQANTPFTLTAASGQTVYFYYTYSVPEGGEKNTSQTPHSVVVGSCGSTPPTNTPPTVSLTSPANNASFSAPATITITANAADVNGSVSKVEFYRGTTLLGTDTSAPYSFSWSGVAAGTYSLTAKATDNAGAVTTSAAVSVTVNGTTTPGGYCATTADFSYGAVTSNGSVTFTFHPIGATVGGNLAILYLREGSAGGYPGYTMTKNAAGDFTFTKAIASGTVTSLYFTYQVGAGGPERNSAATPFSYTVGTTCSGQARTALPTAEATLSAAAPEMQLAPNPSAGLVQVFFTLPQAGAYSLALYDLQGRLVRQVATGTATGTKQVSLLASSYPAGVYMLRLVTEGHTLTQRLVLTR</sequence>